<accession>A0A1Y2AFZ1</accession>
<evidence type="ECO:0000313" key="2">
    <source>
        <dbReference type="Proteomes" id="UP000193642"/>
    </source>
</evidence>
<evidence type="ECO:0008006" key="3">
    <source>
        <dbReference type="Google" id="ProtNLM"/>
    </source>
</evidence>
<proteinExistence type="predicted"/>
<organism evidence="1 2">
    <name type="scientific">Rhizoclosmatium globosum</name>
    <dbReference type="NCBI Taxonomy" id="329046"/>
    <lineage>
        <taxon>Eukaryota</taxon>
        <taxon>Fungi</taxon>
        <taxon>Fungi incertae sedis</taxon>
        <taxon>Chytridiomycota</taxon>
        <taxon>Chytridiomycota incertae sedis</taxon>
        <taxon>Chytridiomycetes</taxon>
        <taxon>Chytridiales</taxon>
        <taxon>Chytriomycetaceae</taxon>
        <taxon>Rhizoclosmatium</taxon>
    </lineage>
</organism>
<reference evidence="1 2" key="1">
    <citation type="submission" date="2016-07" db="EMBL/GenBank/DDBJ databases">
        <title>Pervasive Adenine N6-methylation of Active Genes in Fungi.</title>
        <authorList>
            <consortium name="DOE Joint Genome Institute"/>
            <person name="Mondo S.J."/>
            <person name="Dannebaum R.O."/>
            <person name="Kuo R.C."/>
            <person name="Labutti K."/>
            <person name="Haridas S."/>
            <person name="Kuo A."/>
            <person name="Salamov A."/>
            <person name="Ahrendt S.R."/>
            <person name="Lipzen A."/>
            <person name="Sullivan W."/>
            <person name="Andreopoulos W.B."/>
            <person name="Clum A."/>
            <person name="Lindquist E."/>
            <person name="Daum C."/>
            <person name="Ramamoorthy G.K."/>
            <person name="Gryganskyi A."/>
            <person name="Culley D."/>
            <person name="Magnuson J.K."/>
            <person name="James T.Y."/>
            <person name="O'Malley M.A."/>
            <person name="Stajich J.E."/>
            <person name="Spatafora J.W."/>
            <person name="Visel A."/>
            <person name="Grigoriev I.V."/>
        </authorList>
    </citation>
    <scope>NUCLEOTIDE SEQUENCE [LARGE SCALE GENOMIC DNA]</scope>
    <source>
        <strain evidence="1 2">JEL800</strain>
    </source>
</reference>
<gene>
    <name evidence="1" type="ORF">BCR33DRAFT_653316</name>
</gene>
<dbReference type="EMBL" id="MCGO01000206">
    <property type="protein sequence ID" value="ORY21382.1"/>
    <property type="molecule type" value="Genomic_DNA"/>
</dbReference>
<sequence>DNQTAIRNCEEGALRPQTKHLDVKYRVLKEFQENGIIRMVYRESGKNKSDILTKGLNPV</sequence>
<dbReference type="Proteomes" id="UP000193642">
    <property type="component" value="Unassembled WGS sequence"/>
</dbReference>
<feature type="non-terminal residue" evidence="1">
    <location>
        <position position="1"/>
    </location>
</feature>
<comment type="caution">
    <text evidence="1">The sequence shown here is derived from an EMBL/GenBank/DDBJ whole genome shotgun (WGS) entry which is preliminary data.</text>
</comment>
<name>A0A1Y2AFZ1_9FUNG</name>
<dbReference type="OrthoDB" id="3344688at2759"/>
<evidence type="ECO:0000313" key="1">
    <source>
        <dbReference type="EMBL" id="ORY21382.1"/>
    </source>
</evidence>
<keyword evidence="2" id="KW-1185">Reference proteome</keyword>
<dbReference type="AlphaFoldDB" id="A0A1Y2AFZ1"/>
<protein>
    <recommendedName>
        <fullName evidence="3">Copia protein</fullName>
    </recommendedName>
</protein>
<feature type="non-terminal residue" evidence="1">
    <location>
        <position position="59"/>
    </location>
</feature>